<evidence type="ECO:0000313" key="10">
    <source>
        <dbReference type="RefSeq" id="XP_034297856.1"/>
    </source>
</evidence>
<dbReference type="GO" id="GO:0005125">
    <property type="term" value="F:cytokine activity"/>
    <property type="evidence" value="ECO:0007669"/>
    <property type="project" value="InterPro"/>
</dbReference>
<dbReference type="GO" id="GO:0038163">
    <property type="term" value="P:thrombopoietin-mediated signaling pathway"/>
    <property type="evidence" value="ECO:0007669"/>
    <property type="project" value="TreeGrafter"/>
</dbReference>
<dbReference type="InterPro" id="IPR001323">
    <property type="entry name" value="EPO_TPO"/>
</dbReference>
<name>A0A6P9DZF6_PANGU</name>
<keyword evidence="4" id="KW-0372">Hormone</keyword>
<comment type="similarity">
    <text evidence="2">Belongs to the EPO/TPO family.</text>
</comment>
<dbReference type="GO" id="GO:0005576">
    <property type="term" value="C:extracellular region"/>
    <property type="evidence" value="ECO:0007669"/>
    <property type="project" value="UniProtKB-SubCell"/>
</dbReference>
<keyword evidence="9" id="KW-1185">Reference proteome</keyword>
<dbReference type="Proteomes" id="UP001652622">
    <property type="component" value="Unplaced"/>
</dbReference>
<evidence type="ECO:0000256" key="8">
    <source>
        <dbReference type="SAM" id="SignalP"/>
    </source>
</evidence>
<dbReference type="Pfam" id="PF00758">
    <property type="entry name" value="EPO_TPO"/>
    <property type="match status" value="1"/>
</dbReference>
<dbReference type="GO" id="GO:0070374">
    <property type="term" value="P:positive regulation of ERK1 and ERK2 cascade"/>
    <property type="evidence" value="ECO:0007669"/>
    <property type="project" value="TreeGrafter"/>
</dbReference>
<keyword evidence="6" id="KW-1015">Disulfide bond</keyword>
<dbReference type="RefSeq" id="XP_034297856.1">
    <property type="nucleotide sequence ID" value="XM_034441965.1"/>
</dbReference>
<dbReference type="KEGG" id="pgut:117679761"/>
<proteinExistence type="inferred from homology"/>
<gene>
    <name evidence="10" type="primary">EPO</name>
</gene>
<evidence type="ECO:0000256" key="1">
    <source>
        <dbReference type="ARBA" id="ARBA00004613"/>
    </source>
</evidence>
<dbReference type="InterPro" id="IPR003978">
    <property type="entry name" value="Thrombopoietin"/>
</dbReference>
<dbReference type="GO" id="GO:0008283">
    <property type="term" value="P:cell population proliferation"/>
    <property type="evidence" value="ECO:0007669"/>
    <property type="project" value="InterPro"/>
</dbReference>
<evidence type="ECO:0000256" key="4">
    <source>
        <dbReference type="ARBA" id="ARBA00022702"/>
    </source>
</evidence>
<evidence type="ECO:0000256" key="5">
    <source>
        <dbReference type="ARBA" id="ARBA00022729"/>
    </source>
</evidence>
<feature type="chain" id="PRO_5027625751" evidence="8">
    <location>
        <begin position="22"/>
        <end position="191"/>
    </location>
</feature>
<dbReference type="GO" id="GO:0005179">
    <property type="term" value="F:hormone activity"/>
    <property type="evidence" value="ECO:0007669"/>
    <property type="project" value="UniProtKB-KW"/>
</dbReference>
<evidence type="ECO:0000256" key="6">
    <source>
        <dbReference type="ARBA" id="ARBA00023157"/>
    </source>
</evidence>
<sequence>MELNRLLVFVVFLFQMRLSGMWPTELVCDRRLIQKYVAEAVEMEETLSQCEELPLLLEPVHLPLVGLSLRVWKTKTNEVKTQEIHQVLVKLMDGIAAAQRSMNETCILVRLQQLYEKVNFFLLHLRNFQGQEHSVTTQPENVPKLISTRNLRTIFWTYVQLLQGKLNFLFYDLRKDSCAEEDHPPGVAFPP</sequence>
<dbReference type="OMA" id="SMEQTHI"/>
<dbReference type="Gene3D" id="1.20.1250.10">
    <property type="match status" value="1"/>
</dbReference>
<dbReference type="PANTHER" id="PTHR10560">
    <property type="entry name" value="THROMBOPOIETIN"/>
    <property type="match status" value="1"/>
</dbReference>
<dbReference type="GO" id="GO:1902035">
    <property type="term" value="P:positive regulation of hematopoietic stem cell proliferation"/>
    <property type="evidence" value="ECO:0007669"/>
    <property type="project" value="TreeGrafter"/>
</dbReference>
<keyword evidence="3" id="KW-0964">Secreted</keyword>
<dbReference type="InterPro" id="IPR019767">
    <property type="entry name" value="EPO/TPO_CS"/>
</dbReference>
<evidence type="ECO:0000313" key="9">
    <source>
        <dbReference type="Proteomes" id="UP001652622"/>
    </source>
</evidence>
<dbReference type="InParanoid" id="A0A6P9DZF6"/>
<dbReference type="AlphaFoldDB" id="A0A6P9DZF6"/>
<comment type="subcellular location">
    <subcellularLocation>
        <location evidence="1">Secreted</location>
    </subcellularLocation>
</comment>
<organism evidence="9 10">
    <name type="scientific">Pantherophis guttatus</name>
    <name type="common">Corn snake</name>
    <name type="synonym">Elaphe guttata</name>
    <dbReference type="NCBI Taxonomy" id="94885"/>
    <lineage>
        <taxon>Eukaryota</taxon>
        <taxon>Metazoa</taxon>
        <taxon>Chordata</taxon>
        <taxon>Craniata</taxon>
        <taxon>Vertebrata</taxon>
        <taxon>Euteleostomi</taxon>
        <taxon>Lepidosauria</taxon>
        <taxon>Squamata</taxon>
        <taxon>Bifurcata</taxon>
        <taxon>Unidentata</taxon>
        <taxon>Episquamata</taxon>
        <taxon>Toxicofera</taxon>
        <taxon>Serpentes</taxon>
        <taxon>Colubroidea</taxon>
        <taxon>Colubridae</taxon>
        <taxon>Colubrinae</taxon>
        <taxon>Pantherophis</taxon>
    </lineage>
</organism>
<dbReference type="PRINTS" id="PR01485">
    <property type="entry name" value="THROMBOPTN"/>
</dbReference>
<accession>A0A6P9DZF6</accession>
<evidence type="ECO:0000256" key="7">
    <source>
        <dbReference type="ARBA" id="ARBA00023180"/>
    </source>
</evidence>
<dbReference type="PANTHER" id="PTHR10560:SF0">
    <property type="entry name" value="THROMBOPOIETIN"/>
    <property type="match status" value="1"/>
</dbReference>
<dbReference type="PROSITE" id="PS00817">
    <property type="entry name" value="EPO_TPO"/>
    <property type="match status" value="1"/>
</dbReference>
<dbReference type="SUPFAM" id="SSF47266">
    <property type="entry name" value="4-helical cytokines"/>
    <property type="match status" value="1"/>
</dbReference>
<keyword evidence="7" id="KW-0325">Glycoprotein</keyword>
<protein>
    <submittedName>
        <fullName evidence="10">Erythropoietin</fullName>
    </submittedName>
</protein>
<evidence type="ECO:0000256" key="3">
    <source>
        <dbReference type="ARBA" id="ARBA00022525"/>
    </source>
</evidence>
<feature type="signal peptide" evidence="8">
    <location>
        <begin position="1"/>
        <end position="21"/>
    </location>
</feature>
<dbReference type="InterPro" id="IPR009079">
    <property type="entry name" value="4_helix_cytokine-like_core"/>
</dbReference>
<keyword evidence="5 8" id="KW-0732">Signal</keyword>
<evidence type="ECO:0000256" key="2">
    <source>
        <dbReference type="ARBA" id="ARBA00005782"/>
    </source>
</evidence>
<reference evidence="10" key="1">
    <citation type="submission" date="2025-08" db="UniProtKB">
        <authorList>
            <consortium name="RefSeq"/>
        </authorList>
    </citation>
    <scope>IDENTIFICATION</scope>
    <source>
        <tissue evidence="10">Blood</tissue>
    </source>
</reference>